<name>A0A2I0XAS8_9ASPA</name>
<sequence>MCPNFDESIAGSLVSNWGLGCVDAELLLQSFSVLFAFEFLGVRNLLLDSMDEGDAIIDISSDEENLADESFDISEEWLNELLESADVGVPGELDDVMVVDELSSRSSMKKPSPLQKECDEDCLILDGDPDKVVSMVDGQSESVDGCAELLIVGEKGHLACRDYPHPRHLCVTYPFSSTPHEKHCKLCHCYVCDSLAPCIYWGYGLSTTDHCHASEKEQDWKSLRNYFKLVLTEVPEPVRLPGSRQSNPQPLRISQDMHHPLLGLSNALHQSSTSASIPRELLLLNSLSGLRNLPVNRGSLQSIGSQSFPSSLRMPPLPNYFGSTSDENSGFYFNQLHRSSVQRTAVVSPLGNFQSIQPGVSNNMEMIRGMLASIEAELLGTDYNSGSMEESNISSASSLYPALSKPSVIGEAQARI</sequence>
<proteinExistence type="predicted"/>
<evidence type="ECO:0000313" key="1">
    <source>
        <dbReference type="EMBL" id="PKU84994.1"/>
    </source>
</evidence>
<accession>A0A2I0XAS8</accession>
<reference evidence="1 2" key="1">
    <citation type="journal article" date="2016" name="Sci. Rep.">
        <title>The Dendrobium catenatum Lindl. genome sequence provides insights into polysaccharide synthase, floral development and adaptive evolution.</title>
        <authorList>
            <person name="Zhang G.Q."/>
            <person name="Xu Q."/>
            <person name="Bian C."/>
            <person name="Tsai W.C."/>
            <person name="Yeh C.M."/>
            <person name="Liu K.W."/>
            <person name="Yoshida K."/>
            <person name="Zhang L.S."/>
            <person name="Chang S.B."/>
            <person name="Chen F."/>
            <person name="Shi Y."/>
            <person name="Su Y.Y."/>
            <person name="Zhang Y.Q."/>
            <person name="Chen L.J."/>
            <person name="Yin Y."/>
            <person name="Lin M."/>
            <person name="Huang H."/>
            <person name="Deng H."/>
            <person name="Wang Z.W."/>
            <person name="Zhu S.L."/>
            <person name="Zhao X."/>
            <person name="Deng C."/>
            <person name="Niu S.C."/>
            <person name="Huang J."/>
            <person name="Wang M."/>
            <person name="Liu G.H."/>
            <person name="Yang H.J."/>
            <person name="Xiao X.J."/>
            <person name="Hsiao Y.Y."/>
            <person name="Wu W.L."/>
            <person name="Chen Y.Y."/>
            <person name="Mitsuda N."/>
            <person name="Ohme-Takagi M."/>
            <person name="Luo Y.B."/>
            <person name="Van de Peer Y."/>
            <person name="Liu Z.J."/>
        </authorList>
    </citation>
    <scope>NUCLEOTIDE SEQUENCE [LARGE SCALE GENOMIC DNA]</scope>
    <source>
        <tissue evidence="1">The whole plant</tissue>
    </source>
</reference>
<keyword evidence="2" id="KW-1185">Reference proteome</keyword>
<gene>
    <name evidence="1" type="ORF">MA16_Dca017162</name>
</gene>
<dbReference type="AlphaFoldDB" id="A0A2I0XAS8"/>
<evidence type="ECO:0000313" key="2">
    <source>
        <dbReference type="Proteomes" id="UP000233837"/>
    </source>
</evidence>
<dbReference type="InterPro" id="IPR053234">
    <property type="entry name" value="RPM1_Interactor"/>
</dbReference>
<dbReference type="EMBL" id="KZ502007">
    <property type="protein sequence ID" value="PKU84994.1"/>
    <property type="molecule type" value="Genomic_DNA"/>
</dbReference>
<reference evidence="1 2" key="2">
    <citation type="journal article" date="2017" name="Nature">
        <title>The Apostasia genome and the evolution of orchids.</title>
        <authorList>
            <person name="Zhang G.Q."/>
            <person name="Liu K.W."/>
            <person name="Li Z."/>
            <person name="Lohaus R."/>
            <person name="Hsiao Y.Y."/>
            <person name="Niu S.C."/>
            <person name="Wang J.Y."/>
            <person name="Lin Y.C."/>
            <person name="Xu Q."/>
            <person name="Chen L.J."/>
            <person name="Yoshida K."/>
            <person name="Fujiwara S."/>
            <person name="Wang Z.W."/>
            <person name="Zhang Y.Q."/>
            <person name="Mitsuda N."/>
            <person name="Wang M."/>
            <person name="Liu G.H."/>
            <person name="Pecoraro L."/>
            <person name="Huang H.X."/>
            <person name="Xiao X.J."/>
            <person name="Lin M."/>
            <person name="Wu X.Y."/>
            <person name="Wu W.L."/>
            <person name="Chen Y.Y."/>
            <person name="Chang S.B."/>
            <person name="Sakamoto S."/>
            <person name="Ohme-Takagi M."/>
            <person name="Yagi M."/>
            <person name="Zeng S.J."/>
            <person name="Shen C.Y."/>
            <person name="Yeh C.M."/>
            <person name="Luo Y.B."/>
            <person name="Tsai W.C."/>
            <person name="Van de Peer Y."/>
            <person name="Liu Z.J."/>
        </authorList>
    </citation>
    <scope>NUCLEOTIDE SEQUENCE [LARGE SCALE GENOMIC DNA]</scope>
    <source>
        <tissue evidence="1">The whole plant</tissue>
    </source>
</reference>
<dbReference type="PANTHER" id="PTHR33443:SF35">
    <property type="entry name" value="VQ DOMAIN-CONTAINING PROTEIN"/>
    <property type="match status" value="1"/>
</dbReference>
<dbReference type="OrthoDB" id="760339at2759"/>
<organism evidence="1 2">
    <name type="scientific">Dendrobium catenatum</name>
    <dbReference type="NCBI Taxonomy" id="906689"/>
    <lineage>
        <taxon>Eukaryota</taxon>
        <taxon>Viridiplantae</taxon>
        <taxon>Streptophyta</taxon>
        <taxon>Embryophyta</taxon>
        <taxon>Tracheophyta</taxon>
        <taxon>Spermatophyta</taxon>
        <taxon>Magnoliopsida</taxon>
        <taxon>Liliopsida</taxon>
        <taxon>Asparagales</taxon>
        <taxon>Orchidaceae</taxon>
        <taxon>Epidendroideae</taxon>
        <taxon>Malaxideae</taxon>
        <taxon>Dendrobiinae</taxon>
        <taxon>Dendrobium</taxon>
    </lineage>
</organism>
<dbReference type="PANTHER" id="PTHR33443">
    <property type="entry name" value="ZGC:112980"/>
    <property type="match status" value="1"/>
</dbReference>
<dbReference type="Proteomes" id="UP000233837">
    <property type="component" value="Unassembled WGS sequence"/>
</dbReference>
<protein>
    <submittedName>
        <fullName evidence="1">Uncharacterized protein</fullName>
    </submittedName>
</protein>